<dbReference type="InterPro" id="IPR006061">
    <property type="entry name" value="SBP_1_CS"/>
</dbReference>
<evidence type="ECO:0000256" key="1">
    <source>
        <dbReference type="ARBA" id="ARBA00004418"/>
    </source>
</evidence>
<dbReference type="PANTHER" id="PTHR43649:SF28">
    <property type="entry name" value="BINDING PROTEIN COMPONENT OF ABC SUGAR TRANSPORTER-RELATED"/>
    <property type="match status" value="1"/>
</dbReference>
<evidence type="ECO:0000313" key="10">
    <source>
        <dbReference type="EMBL" id="RBP11131.1"/>
    </source>
</evidence>
<dbReference type="Pfam" id="PF13416">
    <property type="entry name" value="SBP_bac_8"/>
    <property type="match status" value="1"/>
</dbReference>
<dbReference type="EMBL" id="QNRK01000017">
    <property type="protein sequence ID" value="RBP11131.1"/>
    <property type="molecule type" value="Genomic_DNA"/>
</dbReference>
<feature type="signal peptide" evidence="9">
    <location>
        <begin position="1"/>
        <end position="18"/>
    </location>
</feature>
<reference evidence="10 11" key="1">
    <citation type="submission" date="2018-06" db="EMBL/GenBank/DDBJ databases">
        <title>Genomic Encyclopedia of Type Strains, Phase IV (KMG-IV): sequencing the most valuable type-strain genomes for metagenomic binning, comparative biology and taxonomic classification.</title>
        <authorList>
            <person name="Goeker M."/>
        </authorList>
    </citation>
    <scope>NUCLEOTIDE SEQUENCE [LARGE SCALE GENOMIC DNA]</scope>
    <source>
        <strain evidence="10 11">DSM 24875</strain>
    </source>
</reference>
<dbReference type="Gene3D" id="3.40.190.10">
    <property type="entry name" value="Periplasmic binding protein-like II"/>
    <property type="match status" value="2"/>
</dbReference>
<evidence type="ECO:0000256" key="3">
    <source>
        <dbReference type="ARBA" id="ARBA00022448"/>
    </source>
</evidence>
<dbReference type="GO" id="GO:0055085">
    <property type="term" value="P:transmembrane transport"/>
    <property type="evidence" value="ECO:0007669"/>
    <property type="project" value="InterPro"/>
</dbReference>
<keyword evidence="4" id="KW-0762">Sugar transport</keyword>
<proteinExistence type="inferred from homology"/>
<feature type="chain" id="PRO_5016669340" description="Probable sugar-binding periplasmic protein" evidence="9">
    <location>
        <begin position="19"/>
        <end position="419"/>
    </location>
</feature>
<dbReference type="PANTHER" id="PTHR43649">
    <property type="entry name" value="ARABINOSE-BINDING PROTEIN-RELATED"/>
    <property type="match status" value="1"/>
</dbReference>
<dbReference type="RefSeq" id="WP_113890241.1">
    <property type="nucleotide sequence ID" value="NZ_QNRK01000017.1"/>
</dbReference>
<evidence type="ECO:0000256" key="5">
    <source>
        <dbReference type="ARBA" id="ARBA00022729"/>
    </source>
</evidence>
<protein>
    <recommendedName>
        <fullName evidence="8">Probable sugar-binding periplasmic protein</fullName>
    </recommendedName>
</protein>
<keyword evidence="6" id="KW-0574">Periplasm</keyword>
<dbReference type="InterPro" id="IPR006059">
    <property type="entry name" value="SBP"/>
</dbReference>
<comment type="function">
    <text evidence="7">Part of a binding-protein-dependent transport system for a sugar.</text>
</comment>
<keyword evidence="5 9" id="KW-0732">Signal</keyword>
<evidence type="ECO:0000256" key="8">
    <source>
        <dbReference type="ARBA" id="ARBA00049753"/>
    </source>
</evidence>
<accession>A0A366F911</accession>
<keyword evidence="11" id="KW-1185">Reference proteome</keyword>
<comment type="subcellular location">
    <subcellularLocation>
        <location evidence="1">Periplasm</location>
    </subcellularLocation>
</comment>
<sequence length="419" mass="45877">MKIGLAWMRCGAAVVALAAGLAAAHAGSLKIESWRNDDADIWNNTIIPTFNKHYPDIKVEFSATQPAEYNAALNAKLDGGTAGDLITCRPFDASLQLYQKHQLDGLDDLAGLANFPDVAKAAWSTDDGKVTFCMPMASVIHGFMYNEDAFKKIGAKPPKTMAEFHDILDKLKKDGTYTPIDMGTADQWEAATMGFQNIGPNYWKGETGREALISGKEKYTDPDYIAVWKELATWAPYMGNGFQAQKSADSQNLFSLGKAAIYPAGSWDISTFRKDAQFPIGAFPPPLPAGDTECYISDHTDIGMGLNAASKNKEDAKKFLEWLSTPEFADLYANALPGFFPLSKAKVTIKDPLAADMLGWRATCKSTIRNSYQILNRGTPNLENELWNVSAQVINGAMTPEAAGQQVQTDLDKWYKPAK</sequence>
<comment type="caution">
    <text evidence="10">The sequence shown here is derived from an EMBL/GenBank/DDBJ whole genome shotgun (WGS) entry which is preliminary data.</text>
</comment>
<evidence type="ECO:0000256" key="7">
    <source>
        <dbReference type="ARBA" id="ARBA00049629"/>
    </source>
</evidence>
<evidence type="ECO:0000256" key="2">
    <source>
        <dbReference type="ARBA" id="ARBA00008520"/>
    </source>
</evidence>
<dbReference type="AlphaFoldDB" id="A0A366F911"/>
<organism evidence="10 11">
    <name type="scientific">Roseiarcus fermentans</name>
    <dbReference type="NCBI Taxonomy" id="1473586"/>
    <lineage>
        <taxon>Bacteria</taxon>
        <taxon>Pseudomonadati</taxon>
        <taxon>Pseudomonadota</taxon>
        <taxon>Alphaproteobacteria</taxon>
        <taxon>Hyphomicrobiales</taxon>
        <taxon>Roseiarcaceae</taxon>
        <taxon>Roseiarcus</taxon>
    </lineage>
</organism>
<evidence type="ECO:0000256" key="4">
    <source>
        <dbReference type="ARBA" id="ARBA00022597"/>
    </source>
</evidence>
<dbReference type="GO" id="GO:0042597">
    <property type="term" value="C:periplasmic space"/>
    <property type="evidence" value="ECO:0007669"/>
    <property type="project" value="UniProtKB-SubCell"/>
</dbReference>
<name>A0A366F911_9HYPH</name>
<evidence type="ECO:0000256" key="9">
    <source>
        <dbReference type="SAM" id="SignalP"/>
    </source>
</evidence>
<dbReference type="OrthoDB" id="5897001at2"/>
<evidence type="ECO:0000256" key="6">
    <source>
        <dbReference type="ARBA" id="ARBA00022764"/>
    </source>
</evidence>
<dbReference type="PROSITE" id="PS01037">
    <property type="entry name" value="SBP_BACTERIAL_1"/>
    <property type="match status" value="1"/>
</dbReference>
<dbReference type="Proteomes" id="UP000253529">
    <property type="component" value="Unassembled WGS sequence"/>
</dbReference>
<evidence type="ECO:0000313" key="11">
    <source>
        <dbReference type="Proteomes" id="UP000253529"/>
    </source>
</evidence>
<dbReference type="InterPro" id="IPR050490">
    <property type="entry name" value="Bact_solute-bd_prot1"/>
</dbReference>
<gene>
    <name evidence="10" type="ORF">DFR50_11716</name>
</gene>
<dbReference type="SUPFAM" id="SSF53850">
    <property type="entry name" value="Periplasmic binding protein-like II"/>
    <property type="match status" value="1"/>
</dbReference>
<keyword evidence="3" id="KW-0813">Transport</keyword>
<comment type="similarity">
    <text evidence="2">Belongs to the bacterial solute-binding protein 1 family.</text>
</comment>